<dbReference type="InterPro" id="IPR035965">
    <property type="entry name" value="PAS-like_dom_sf"/>
</dbReference>
<evidence type="ECO:0008006" key="7">
    <source>
        <dbReference type="Google" id="ProtNLM"/>
    </source>
</evidence>
<dbReference type="Proteomes" id="UP000050956">
    <property type="component" value="Unassembled WGS sequence"/>
</dbReference>
<dbReference type="CDD" id="cd01949">
    <property type="entry name" value="GGDEF"/>
    <property type="match status" value="1"/>
</dbReference>
<dbReference type="SMART" id="SM00091">
    <property type="entry name" value="PAS"/>
    <property type="match status" value="2"/>
</dbReference>
<organism evidence="5 6">
    <name type="scientific">Stenotrophomonas ginsengisoli</name>
    <dbReference type="NCBI Taxonomy" id="336566"/>
    <lineage>
        <taxon>Bacteria</taxon>
        <taxon>Pseudomonadati</taxon>
        <taxon>Pseudomonadota</taxon>
        <taxon>Gammaproteobacteria</taxon>
        <taxon>Lysobacterales</taxon>
        <taxon>Lysobacteraceae</taxon>
        <taxon>Stenotrophomonas</taxon>
    </lineage>
</organism>
<dbReference type="CDD" id="cd00130">
    <property type="entry name" value="PAS"/>
    <property type="match status" value="1"/>
</dbReference>
<reference evidence="5 6" key="1">
    <citation type="submission" date="2015-05" db="EMBL/GenBank/DDBJ databases">
        <title>Genome sequencing and analysis of members of genus Stenotrophomonas.</title>
        <authorList>
            <person name="Patil P.P."/>
            <person name="Midha S."/>
            <person name="Patil P.B."/>
        </authorList>
    </citation>
    <scope>NUCLEOTIDE SEQUENCE [LARGE SCALE GENOMIC DNA]</scope>
    <source>
        <strain evidence="5 6">DSM 24757</strain>
    </source>
</reference>
<dbReference type="SUPFAM" id="SSF55785">
    <property type="entry name" value="PYP-like sensor domain (PAS domain)"/>
    <property type="match status" value="3"/>
</dbReference>
<name>A0A0R0DBC2_9GAMM</name>
<dbReference type="PROSITE" id="PS50112">
    <property type="entry name" value="PAS"/>
    <property type="match status" value="1"/>
</dbReference>
<protein>
    <recommendedName>
        <fullName evidence="7">Histidine kinase</fullName>
    </recommendedName>
</protein>
<dbReference type="SMART" id="SM00052">
    <property type="entry name" value="EAL"/>
    <property type="match status" value="1"/>
</dbReference>
<dbReference type="Gene3D" id="3.30.450.20">
    <property type="entry name" value="PAS domain"/>
    <property type="match status" value="3"/>
</dbReference>
<accession>A0A0R0DBC2</accession>
<evidence type="ECO:0000259" key="4">
    <source>
        <dbReference type="PROSITE" id="PS50887"/>
    </source>
</evidence>
<dbReference type="OrthoDB" id="197861at2"/>
<dbReference type="SMART" id="SM00267">
    <property type="entry name" value="GGDEF"/>
    <property type="match status" value="1"/>
</dbReference>
<dbReference type="Pfam" id="PF13426">
    <property type="entry name" value="PAS_9"/>
    <property type="match status" value="1"/>
</dbReference>
<dbReference type="InterPro" id="IPR000700">
    <property type="entry name" value="PAS-assoc_C"/>
</dbReference>
<proteinExistence type="predicted"/>
<dbReference type="NCBIfam" id="TIGR00254">
    <property type="entry name" value="GGDEF"/>
    <property type="match status" value="1"/>
</dbReference>
<feature type="domain" description="GGDEF" evidence="4">
    <location>
        <begin position="446"/>
        <end position="579"/>
    </location>
</feature>
<dbReference type="Pfam" id="PF00990">
    <property type="entry name" value="GGDEF"/>
    <property type="match status" value="1"/>
</dbReference>
<dbReference type="InterPro" id="IPR052155">
    <property type="entry name" value="Biofilm_reg_signaling"/>
</dbReference>
<dbReference type="PROSITE" id="PS50113">
    <property type="entry name" value="PAC"/>
    <property type="match status" value="1"/>
</dbReference>
<comment type="caution">
    <text evidence="5">The sequence shown here is derived from an EMBL/GenBank/DDBJ whole genome shotgun (WGS) entry which is preliminary data.</text>
</comment>
<dbReference type="InterPro" id="IPR035919">
    <property type="entry name" value="EAL_sf"/>
</dbReference>
<dbReference type="EMBL" id="LDJM01000007">
    <property type="protein sequence ID" value="KRG78982.1"/>
    <property type="molecule type" value="Genomic_DNA"/>
</dbReference>
<dbReference type="InterPro" id="IPR001633">
    <property type="entry name" value="EAL_dom"/>
</dbReference>
<dbReference type="SMART" id="SM00086">
    <property type="entry name" value="PAC"/>
    <property type="match status" value="3"/>
</dbReference>
<feature type="domain" description="PAS" evidence="1">
    <location>
        <begin position="168"/>
        <end position="206"/>
    </location>
</feature>
<dbReference type="PROSITE" id="PS50883">
    <property type="entry name" value="EAL"/>
    <property type="match status" value="1"/>
</dbReference>
<evidence type="ECO:0000259" key="1">
    <source>
        <dbReference type="PROSITE" id="PS50112"/>
    </source>
</evidence>
<evidence type="ECO:0000259" key="2">
    <source>
        <dbReference type="PROSITE" id="PS50113"/>
    </source>
</evidence>
<dbReference type="InterPro" id="IPR043128">
    <property type="entry name" value="Rev_trsase/Diguanyl_cyclase"/>
</dbReference>
<dbReference type="CDD" id="cd01948">
    <property type="entry name" value="EAL"/>
    <property type="match status" value="1"/>
</dbReference>
<dbReference type="InterPro" id="IPR000014">
    <property type="entry name" value="PAS"/>
</dbReference>
<dbReference type="InterPro" id="IPR000160">
    <property type="entry name" value="GGDEF_dom"/>
</dbReference>
<dbReference type="PANTHER" id="PTHR44757">
    <property type="entry name" value="DIGUANYLATE CYCLASE DGCP"/>
    <property type="match status" value="1"/>
</dbReference>
<dbReference type="InterPro" id="IPR029787">
    <property type="entry name" value="Nucleotide_cyclase"/>
</dbReference>
<dbReference type="InterPro" id="IPR001610">
    <property type="entry name" value="PAC"/>
</dbReference>
<evidence type="ECO:0000259" key="3">
    <source>
        <dbReference type="PROSITE" id="PS50883"/>
    </source>
</evidence>
<dbReference type="PANTHER" id="PTHR44757:SF2">
    <property type="entry name" value="BIOFILM ARCHITECTURE MAINTENANCE PROTEIN MBAA"/>
    <property type="match status" value="1"/>
</dbReference>
<sequence>MTEPRAHDLDSHLHAVQLAVQALCAAHPGPLAVQLLAQWAVLRPQLLALQQSLADQRAVFDALPDPVCILDAQGTVLDLNLAGTHAYQLPRQAVVGHAIHLLNPDLPPDHLQPVWDELNQGRSYLVQVSNMRSDGSRFPVEVHSAAVGLSQQRCIVAVARQLGARWQSESHYRLLMESIDKGVMLFDRELRVLSANPAAHRILGLEHIPQRRAGNEPSQWMTIDEHGRQLPPDQWPVARAFREGRIIPSTVIGMHQPASDRMTWLSVTNVPIFEHDQDCPQYVYALFSDITELKRDATLFERAQSLAHIGGWEWDPAVPRLYLTSEAQHILGREPAPTDMQQLLDCLLPASQASLLQAMQGDGSRNFEIELHGMNERGHEFWARMIGENLATEPGSQRLVGTLQDVTERHRAEQILRLQARTDALTGVLNRDALLDELSRWLARQTACAALYIDLDHFKLINDVLGHNAGDQLLRQATARMIQAIGERGLLGRLGGDEFLVICPADAHSPLPEQLASAIITAFGPAFTSGSEHFTVTASIGIARAPGHGHSAAQLVQNADVAMYDCKKRSRNGWSLFDQGMAQRQLDRLQIESRLRQALEQQEFHLVYQPKVDLRDGRIIGAEALMRWNNDQLGQLGPDVFIEHAENTGDIVRIGHWVLEQACQQMRQWLDQGVGLLPLAVNVSYRQFAGGELVTQVRQALARHALPGHALELEFTERVLIQDVPATTLCLNALRQHGVRLSIDDFGEGYSALNYLRRLPIHGLKISPLFVSGIPHNRSDVAVCEAIFGIARSLSLELVAEGIENPAQRDYLNQLGVRHGQGFLFAAGLPADALAERLRRQAADTPPR</sequence>
<dbReference type="SUPFAM" id="SSF141868">
    <property type="entry name" value="EAL domain-like"/>
    <property type="match status" value="1"/>
</dbReference>
<dbReference type="SUPFAM" id="SSF55073">
    <property type="entry name" value="Nucleotide cyclase"/>
    <property type="match status" value="1"/>
</dbReference>
<dbReference type="NCBIfam" id="TIGR00229">
    <property type="entry name" value="sensory_box"/>
    <property type="match status" value="2"/>
</dbReference>
<dbReference type="STRING" id="336566.ABB30_02855"/>
<dbReference type="Pfam" id="PF00563">
    <property type="entry name" value="EAL"/>
    <property type="match status" value="1"/>
</dbReference>
<dbReference type="PROSITE" id="PS50887">
    <property type="entry name" value="GGDEF"/>
    <property type="match status" value="1"/>
</dbReference>
<evidence type="ECO:0000313" key="5">
    <source>
        <dbReference type="EMBL" id="KRG78982.1"/>
    </source>
</evidence>
<feature type="domain" description="EAL" evidence="3">
    <location>
        <begin position="588"/>
        <end position="842"/>
    </location>
</feature>
<dbReference type="Pfam" id="PF13188">
    <property type="entry name" value="PAS_8"/>
    <property type="match status" value="1"/>
</dbReference>
<dbReference type="RefSeq" id="WP_057636790.1">
    <property type="nucleotide sequence ID" value="NZ_LDJM01000007.1"/>
</dbReference>
<dbReference type="AlphaFoldDB" id="A0A0R0DBC2"/>
<keyword evidence="6" id="KW-1185">Reference proteome</keyword>
<dbReference type="PATRIC" id="fig|336566.3.peg.2980"/>
<dbReference type="Gene3D" id="3.20.20.450">
    <property type="entry name" value="EAL domain"/>
    <property type="match status" value="1"/>
</dbReference>
<dbReference type="Gene3D" id="3.30.70.270">
    <property type="match status" value="1"/>
</dbReference>
<gene>
    <name evidence="5" type="ORF">ABB30_02855</name>
</gene>
<feature type="domain" description="PAC" evidence="2">
    <location>
        <begin position="365"/>
        <end position="418"/>
    </location>
</feature>
<evidence type="ECO:0000313" key="6">
    <source>
        <dbReference type="Proteomes" id="UP000050956"/>
    </source>
</evidence>